<sequence length="81" mass="9707">MKRITLSEWNNKYFANPRSQRQLSRYIKEGRLYPAPEKVGREYELEPWTILTNDKMVREPQYLMEKINGQKQKCKEQGATA</sequence>
<dbReference type="RefSeq" id="WP_004247454.1">
    <property type="nucleotide sequence ID" value="NZ_CAXOIO010000018.1"/>
</dbReference>
<reference evidence="2 3" key="1">
    <citation type="submission" date="2018-06" db="EMBL/GenBank/DDBJ databases">
        <authorList>
            <consortium name="Pathogen Informatics"/>
            <person name="Doyle S."/>
        </authorList>
    </citation>
    <scope>NUCLEOTIDE SEQUENCE [LARGE SCALE GENOMIC DNA]</scope>
    <source>
        <strain evidence="2 3">NCTC10975</strain>
    </source>
</reference>
<dbReference type="OrthoDB" id="8859100at2"/>
<dbReference type="Gene3D" id="1.10.1660.20">
    <property type="match status" value="1"/>
</dbReference>
<name>A0A2X2BNP1_PROMI</name>
<gene>
    <name evidence="2" type="ORF">NCTC10975_02542</name>
</gene>
<organism evidence="2 3">
    <name type="scientific">Proteus mirabilis</name>
    <dbReference type="NCBI Taxonomy" id="584"/>
    <lineage>
        <taxon>Bacteria</taxon>
        <taxon>Pseudomonadati</taxon>
        <taxon>Pseudomonadota</taxon>
        <taxon>Gammaproteobacteria</taxon>
        <taxon>Enterobacterales</taxon>
        <taxon>Morganellaceae</taxon>
        <taxon>Proteus</taxon>
    </lineage>
</organism>
<dbReference type="GO" id="GO:0006310">
    <property type="term" value="P:DNA recombination"/>
    <property type="evidence" value="ECO:0007669"/>
    <property type="project" value="InterPro"/>
</dbReference>
<dbReference type="InterPro" id="IPR012884">
    <property type="entry name" value="Excisionase-like"/>
</dbReference>
<dbReference type="InterPro" id="IPR038137">
    <property type="entry name" value="Excisionase-like_sf"/>
</dbReference>
<proteinExistence type="predicted"/>
<dbReference type="Pfam" id="PF07825">
    <property type="entry name" value="Exc"/>
    <property type="match status" value="1"/>
</dbReference>
<dbReference type="Proteomes" id="UP000251485">
    <property type="component" value="Unassembled WGS sequence"/>
</dbReference>
<feature type="domain" description="Excisionase-like" evidence="1">
    <location>
        <begin position="3"/>
        <end position="50"/>
    </location>
</feature>
<evidence type="ECO:0000313" key="2">
    <source>
        <dbReference type="EMBL" id="SPY96804.1"/>
    </source>
</evidence>
<dbReference type="GO" id="GO:0003677">
    <property type="term" value="F:DNA binding"/>
    <property type="evidence" value="ECO:0007669"/>
    <property type="project" value="InterPro"/>
</dbReference>
<dbReference type="EMBL" id="UAUE01000020">
    <property type="protein sequence ID" value="SPY96804.1"/>
    <property type="molecule type" value="Genomic_DNA"/>
</dbReference>
<dbReference type="AlphaFoldDB" id="A0A2X2BNP1"/>
<dbReference type="InterPro" id="IPR009061">
    <property type="entry name" value="DNA-bd_dom_put_sf"/>
</dbReference>
<dbReference type="SUPFAM" id="SSF46955">
    <property type="entry name" value="Putative DNA-binding domain"/>
    <property type="match status" value="1"/>
</dbReference>
<evidence type="ECO:0000259" key="1">
    <source>
        <dbReference type="Pfam" id="PF07825"/>
    </source>
</evidence>
<evidence type="ECO:0000313" key="3">
    <source>
        <dbReference type="Proteomes" id="UP000251485"/>
    </source>
</evidence>
<accession>A0A2X2BNP1</accession>
<protein>
    <submittedName>
        <fullName evidence="2">Excisionase</fullName>
    </submittedName>
</protein>